<reference evidence="5 6" key="1">
    <citation type="submission" date="2019-10" db="EMBL/GenBank/DDBJ databases">
        <title>Description of Paenibacillus terrestris sp. nov.</title>
        <authorList>
            <person name="Carlier A."/>
            <person name="Qi S."/>
        </authorList>
    </citation>
    <scope>NUCLEOTIDE SEQUENCE [LARGE SCALE GENOMIC DNA]</scope>
    <source>
        <strain evidence="5 6">LMG 31458</strain>
    </source>
</reference>
<keyword evidence="3" id="KW-0804">Transcription</keyword>
<dbReference type="InterPro" id="IPR009057">
    <property type="entry name" value="Homeodomain-like_sf"/>
</dbReference>
<evidence type="ECO:0000256" key="3">
    <source>
        <dbReference type="ARBA" id="ARBA00023163"/>
    </source>
</evidence>
<evidence type="ECO:0000256" key="2">
    <source>
        <dbReference type="ARBA" id="ARBA00023125"/>
    </source>
</evidence>
<comment type="caution">
    <text evidence="5">The sequence shown here is derived from an EMBL/GenBank/DDBJ whole genome shotgun (WGS) entry which is preliminary data.</text>
</comment>
<evidence type="ECO:0000256" key="1">
    <source>
        <dbReference type="ARBA" id="ARBA00023015"/>
    </source>
</evidence>
<protein>
    <submittedName>
        <fullName evidence="5">Helix-turn-helix domain-containing protein</fullName>
    </submittedName>
</protein>
<dbReference type="PANTHER" id="PTHR47894:SF1">
    <property type="entry name" value="HTH-TYPE TRANSCRIPTIONAL REGULATOR VQSM"/>
    <property type="match status" value="1"/>
</dbReference>
<keyword evidence="2" id="KW-0238">DNA-binding</keyword>
<name>A0ABX1XTR8_9BACL</name>
<keyword evidence="1" id="KW-0805">Transcription regulation</keyword>
<dbReference type="SMART" id="SM00342">
    <property type="entry name" value="HTH_ARAC"/>
    <property type="match status" value="1"/>
</dbReference>
<dbReference type="InterPro" id="IPR032687">
    <property type="entry name" value="AraC-type_N"/>
</dbReference>
<dbReference type="InterPro" id="IPR018060">
    <property type="entry name" value="HTH_AraC"/>
</dbReference>
<organism evidence="5 6">
    <name type="scientific">Paenibacillus phytorum</name>
    <dbReference type="NCBI Taxonomy" id="2654977"/>
    <lineage>
        <taxon>Bacteria</taxon>
        <taxon>Bacillati</taxon>
        <taxon>Bacillota</taxon>
        <taxon>Bacilli</taxon>
        <taxon>Bacillales</taxon>
        <taxon>Paenibacillaceae</taxon>
        <taxon>Paenibacillus</taxon>
    </lineage>
</organism>
<dbReference type="Gene3D" id="1.10.10.60">
    <property type="entry name" value="Homeodomain-like"/>
    <property type="match status" value="1"/>
</dbReference>
<proteinExistence type="predicted"/>
<gene>
    <name evidence="5" type="ORF">GC098_07090</name>
</gene>
<feature type="domain" description="HTH araC/xylS-type" evidence="4">
    <location>
        <begin position="255"/>
        <end position="353"/>
    </location>
</feature>
<dbReference type="Proteomes" id="UP000616779">
    <property type="component" value="Unassembled WGS sequence"/>
</dbReference>
<dbReference type="SUPFAM" id="SSF46689">
    <property type="entry name" value="Homeodomain-like"/>
    <property type="match status" value="1"/>
</dbReference>
<dbReference type="PROSITE" id="PS01124">
    <property type="entry name" value="HTH_ARAC_FAMILY_2"/>
    <property type="match status" value="1"/>
</dbReference>
<keyword evidence="6" id="KW-1185">Reference proteome</keyword>
<accession>A0ABX1XTR8</accession>
<evidence type="ECO:0000313" key="6">
    <source>
        <dbReference type="Proteomes" id="UP000616779"/>
    </source>
</evidence>
<dbReference type="Pfam" id="PF12833">
    <property type="entry name" value="HTH_18"/>
    <property type="match status" value="1"/>
</dbReference>
<evidence type="ECO:0000313" key="5">
    <source>
        <dbReference type="EMBL" id="NOU71194.1"/>
    </source>
</evidence>
<dbReference type="PANTHER" id="PTHR47894">
    <property type="entry name" value="HTH-TYPE TRANSCRIPTIONAL REGULATOR GADX"/>
    <property type="match status" value="1"/>
</dbReference>
<dbReference type="Pfam" id="PF12625">
    <property type="entry name" value="Arabinose_bd"/>
    <property type="match status" value="1"/>
</dbReference>
<evidence type="ECO:0000259" key="4">
    <source>
        <dbReference type="PROSITE" id="PS01124"/>
    </source>
</evidence>
<sequence>MIKHAKILFLCAERRPRALLPNYTGLSVSLVYPIIKAIVLKGHNKDEFFKRANMDESILQDTEARLSEEDFERMTELAAAITSDDMFGLHQGQNIEVSDLGILGYVMLHSKTIGQGLAAFQKYNMIVCDGYNINWQIEENDVIIGLSYNRPHKQAARHCIEDMASSLYHLMIRLSCRNISLKEVHFTHALSTEIDAYTSVLGVTPQFGKDSNTIRISKDILEYPILLADSKLLGTFEAIAEETRHRLMEGRTFSDQLYNWIMKDMPMPFPSLKETSMAFKMSVRSIQARLKQENTTYQDIMNRARRELAVGYLAKPEYKIGEVAYLLHFSEPSAFQSAFKKWTGVTPRQYRMELLNQGIAKGS</sequence>
<dbReference type="EMBL" id="WHOA01000041">
    <property type="protein sequence ID" value="NOU71194.1"/>
    <property type="molecule type" value="Genomic_DNA"/>
</dbReference>